<evidence type="ECO:0000313" key="2">
    <source>
        <dbReference type="Proteomes" id="UP000236749"/>
    </source>
</evidence>
<dbReference type="Proteomes" id="UP000236749">
    <property type="component" value="Segment"/>
</dbReference>
<evidence type="ECO:0000313" key="1">
    <source>
        <dbReference type="EMBL" id="AGD92152.1"/>
    </source>
</evidence>
<sequence length="76" mass="8719">MNKSMNKNINNNTSENIVCECGNTMSRNKSFSVYSKYFCSLVCLKNYKTIEDEKRKPKIQDKKFHNMSSGFGSACC</sequence>
<name>L7Y269_9VIRU</name>
<gene>
    <name evidence="1" type="ORF">LBA_00232</name>
</gene>
<protein>
    <submittedName>
        <fullName evidence="1">Uncharacterized protein</fullName>
    </submittedName>
</protein>
<dbReference type="EMBL" id="JX885207">
    <property type="protein sequence ID" value="AGD92152.1"/>
    <property type="molecule type" value="Genomic_DNA"/>
</dbReference>
<accession>L7Y269</accession>
<reference evidence="1 2" key="1">
    <citation type="journal article" date="2013" name="Clin. Infect. Dis.">
        <title>First isolation of Mimivirus in a patient with pneumonia.</title>
        <authorList>
            <person name="Saadi H."/>
            <person name="Pagnier I."/>
            <person name="Colson P."/>
            <person name="Cherif J.K."/>
            <person name="Beji M."/>
            <person name="Boughalmi M."/>
            <person name="Azza S."/>
            <person name="Armstrong N."/>
            <person name="Robert C."/>
            <person name="Fournous G."/>
            <person name="La Scola B."/>
            <person name="Raoult D."/>
        </authorList>
    </citation>
    <scope>NUCLEOTIDE SEQUENCE [LARGE SCALE GENOMIC DNA]</scope>
    <source>
        <strain evidence="1">LBA111</strain>
    </source>
</reference>
<organism evidence="1 2">
    <name type="scientific">Megavirus lba</name>
    <dbReference type="NCBI Taxonomy" id="1235314"/>
    <lineage>
        <taxon>Viruses</taxon>
        <taxon>Varidnaviria</taxon>
        <taxon>Bamfordvirae</taxon>
        <taxon>Nucleocytoviricota</taxon>
        <taxon>Megaviricetes</taxon>
        <taxon>Imitervirales</taxon>
        <taxon>Mimiviridae</taxon>
        <taxon>Megamimivirinae</taxon>
        <taxon>Megavirus</taxon>
        <taxon>Megavirus chilense</taxon>
    </lineage>
</organism>
<proteinExistence type="predicted"/>